<organism evidence="1 2">
    <name type="scientific">Hermanssonia centrifuga</name>
    <dbReference type="NCBI Taxonomy" id="98765"/>
    <lineage>
        <taxon>Eukaryota</taxon>
        <taxon>Fungi</taxon>
        <taxon>Dikarya</taxon>
        <taxon>Basidiomycota</taxon>
        <taxon>Agaricomycotina</taxon>
        <taxon>Agaricomycetes</taxon>
        <taxon>Polyporales</taxon>
        <taxon>Meruliaceae</taxon>
        <taxon>Hermanssonia</taxon>
    </lineage>
</organism>
<dbReference type="InterPro" id="IPR043502">
    <property type="entry name" value="DNA/RNA_pol_sf"/>
</dbReference>
<evidence type="ECO:0000313" key="1">
    <source>
        <dbReference type="EMBL" id="PSS17119.1"/>
    </source>
</evidence>
<dbReference type="EMBL" id="MLYV02000299">
    <property type="protein sequence ID" value="PSS17119.1"/>
    <property type="molecule type" value="Genomic_DNA"/>
</dbReference>
<reference evidence="1 2" key="1">
    <citation type="submission" date="2018-02" db="EMBL/GenBank/DDBJ databases">
        <title>Genome sequence of the basidiomycete white-rot fungus Phlebia centrifuga.</title>
        <authorList>
            <person name="Granchi Z."/>
            <person name="Peng M."/>
            <person name="de Vries R.P."/>
            <person name="Hilden K."/>
            <person name="Makela M.R."/>
            <person name="Grigoriev I."/>
            <person name="Riley R."/>
        </authorList>
    </citation>
    <scope>NUCLEOTIDE SEQUENCE [LARGE SCALE GENOMIC DNA]</scope>
    <source>
        <strain evidence="1 2">FBCC195</strain>
    </source>
</reference>
<evidence type="ECO:0000313" key="2">
    <source>
        <dbReference type="Proteomes" id="UP000186601"/>
    </source>
</evidence>
<name>A0A2R6QXN0_9APHY</name>
<dbReference type="PANTHER" id="PTHR11439:SF483">
    <property type="entry name" value="PEPTIDE SYNTHASE GLIP-LIKE, PUTATIVE (AFU_ORTHOLOGUE AFUA_3G12920)-RELATED"/>
    <property type="match status" value="1"/>
</dbReference>
<accession>A0A2R6QXN0</accession>
<protein>
    <recommendedName>
        <fullName evidence="3">Retrovirus-related Pol polyprotein from transposon TNT 1-94</fullName>
    </recommendedName>
</protein>
<gene>
    <name evidence="1" type="ORF">PHLCEN_2v3243</name>
</gene>
<dbReference type="OrthoDB" id="3255262at2759"/>
<sequence>MKRVYRYLRGTSDYRIVYSSERHSDLIVYVDADWAADVSSLQSITGYVFLLAGGAISWSSKKQSSTALSMTEAEYMAPSDASKEAIWLRGLLHEFGRLNSSYSVPLMIDNQSAIALVKNAEFHSRTKHIAIRYHFIREIHDRGDILVEYCPTGDQVADIMTKALAREKHEHFVDGMGLSYHVR</sequence>
<dbReference type="SUPFAM" id="SSF56672">
    <property type="entry name" value="DNA/RNA polymerases"/>
    <property type="match status" value="1"/>
</dbReference>
<proteinExistence type="predicted"/>
<comment type="caution">
    <text evidence="1">The sequence shown here is derived from an EMBL/GenBank/DDBJ whole genome shotgun (WGS) entry which is preliminary data.</text>
</comment>
<dbReference type="PANTHER" id="PTHR11439">
    <property type="entry name" value="GAG-POL-RELATED RETROTRANSPOSON"/>
    <property type="match status" value="1"/>
</dbReference>
<dbReference type="Proteomes" id="UP000186601">
    <property type="component" value="Unassembled WGS sequence"/>
</dbReference>
<keyword evidence="2" id="KW-1185">Reference proteome</keyword>
<evidence type="ECO:0008006" key="3">
    <source>
        <dbReference type="Google" id="ProtNLM"/>
    </source>
</evidence>
<dbReference type="CDD" id="cd09272">
    <property type="entry name" value="RNase_HI_RT_Ty1"/>
    <property type="match status" value="1"/>
</dbReference>
<dbReference type="STRING" id="98765.A0A2R6QXN0"/>
<dbReference type="AlphaFoldDB" id="A0A2R6QXN0"/>